<dbReference type="EMBL" id="OC860474">
    <property type="protein sequence ID" value="CAD7628621.1"/>
    <property type="molecule type" value="Genomic_DNA"/>
</dbReference>
<evidence type="ECO:0000313" key="3">
    <source>
        <dbReference type="EMBL" id="CAD7628621.1"/>
    </source>
</evidence>
<dbReference type="InterPro" id="IPR040341">
    <property type="entry name" value="GPATCH3"/>
</dbReference>
<dbReference type="PANTHER" id="PTHR14390:SF2">
    <property type="entry name" value="G PATCH DOMAIN-CONTAINING PROTEIN 3"/>
    <property type="match status" value="1"/>
</dbReference>
<dbReference type="PROSITE" id="PS50174">
    <property type="entry name" value="G_PATCH"/>
    <property type="match status" value="1"/>
</dbReference>
<dbReference type="GO" id="GO:0032480">
    <property type="term" value="P:negative regulation of type I interferon production"/>
    <property type="evidence" value="ECO:0007669"/>
    <property type="project" value="InterPro"/>
</dbReference>
<accession>A0A7R9Q224</accession>
<feature type="compositionally biased region" description="Basic and acidic residues" evidence="1">
    <location>
        <begin position="206"/>
        <end position="216"/>
    </location>
</feature>
<dbReference type="EMBL" id="CAJPIZ010005899">
    <property type="protein sequence ID" value="CAG2109051.1"/>
    <property type="molecule type" value="Genomic_DNA"/>
</dbReference>
<feature type="region of interest" description="Disordered" evidence="1">
    <location>
        <begin position="245"/>
        <end position="298"/>
    </location>
</feature>
<dbReference type="SMART" id="SM00443">
    <property type="entry name" value="G_patch"/>
    <property type="match status" value="1"/>
</dbReference>
<protein>
    <recommendedName>
        <fullName evidence="2">G-patch domain-containing protein</fullName>
    </recommendedName>
</protein>
<feature type="region of interest" description="Disordered" evidence="1">
    <location>
        <begin position="206"/>
        <end position="233"/>
    </location>
</feature>
<dbReference type="PANTHER" id="PTHR14390">
    <property type="entry name" value="G PATCH DOMAIN CONTAINING PROTEIN 3"/>
    <property type="match status" value="1"/>
</dbReference>
<name>A0A7R9Q224_9ACAR</name>
<dbReference type="AlphaFoldDB" id="A0A7R9Q224"/>
<feature type="domain" description="G-patch" evidence="2">
    <location>
        <begin position="404"/>
        <end position="452"/>
    </location>
</feature>
<gene>
    <name evidence="3" type="ORF">OSB1V03_LOCUS9042</name>
</gene>
<dbReference type="Proteomes" id="UP000759131">
    <property type="component" value="Unassembled WGS sequence"/>
</dbReference>
<organism evidence="3">
    <name type="scientific">Medioppia subpectinata</name>
    <dbReference type="NCBI Taxonomy" id="1979941"/>
    <lineage>
        <taxon>Eukaryota</taxon>
        <taxon>Metazoa</taxon>
        <taxon>Ecdysozoa</taxon>
        <taxon>Arthropoda</taxon>
        <taxon>Chelicerata</taxon>
        <taxon>Arachnida</taxon>
        <taxon>Acari</taxon>
        <taxon>Acariformes</taxon>
        <taxon>Sarcoptiformes</taxon>
        <taxon>Oribatida</taxon>
        <taxon>Brachypylina</taxon>
        <taxon>Oppioidea</taxon>
        <taxon>Oppiidae</taxon>
        <taxon>Medioppia</taxon>
    </lineage>
</organism>
<feature type="compositionally biased region" description="Basic and acidic residues" evidence="1">
    <location>
        <begin position="283"/>
        <end position="298"/>
    </location>
</feature>
<sequence>MATDSGSASDGQSCLAADRVRQMKRFCAVIDVKTESVADFCRKYNDKFWINFDKDCDFGFKCFVKRIKVVDTGDEDNHRTDPLRKAIETNAAFGRHRSRHLTDRLKQRSPEVSLDSLSTALDGDGSGGDLVLTLSEVKSLRELNPPFDIMPNGNVGTPSTVFLELIRECKLPAPVISKLELDFPKSMKRRIYSRVEFTYNDRNKRLFKPKSSDKSVEQLVSNHNPNDDKDMDLIKTRTGFVINDKFSSTQRTSESNAKQTDGKDKDREEEDGSDEDEEEEWDRYESLHDDVTQQERNSERLFEEEIELKWEKGGSGLVFYTDAQFWDMKDNYEDFNEKTPDDWDLDLSVYRNNASADKEAIDLKTLTDEMKLRLGKRKQKKYSVDSVFDKRKRGESIGAFERHTKGFGRRIMESQGWKSGTGLGQSVSGIPEPIDDCGQMPTDKRGFGYRGERLKSYQYLKPYDKNESKY</sequence>
<evidence type="ECO:0000313" key="4">
    <source>
        <dbReference type="Proteomes" id="UP000759131"/>
    </source>
</evidence>
<proteinExistence type="predicted"/>
<feature type="region of interest" description="Disordered" evidence="1">
    <location>
        <begin position="418"/>
        <end position="448"/>
    </location>
</feature>
<dbReference type="Pfam" id="PF01585">
    <property type="entry name" value="G-patch"/>
    <property type="match status" value="1"/>
</dbReference>
<dbReference type="OrthoDB" id="5842926at2759"/>
<dbReference type="InterPro" id="IPR000467">
    <property type="entry name" value="G_patch_dom"/>
</dbReference>
<dbReference type="GO" id="GO:0045893">
    <property type="term" value="P:positive regulation of DNA-templated transcription"/>
    <property type="evidence" value="ECO:0007669"/>
    <property type="project" value="TreeGrafter"/>
</dbReference>
<reference evidence="3" key="1">
    <citation type="submission" date="2020-11" db="EMBL/GenBank/DDBJ databases">
        <authorList>
            <person name="Tran Van P."/>
        </authorList>
    </citation>
    <scope>NUCLEOTIDE SEQUENCE</scope>
</reference>
<dbReference type="GO" id="GO:0003676">
    <property type="term" value="F:nucleic acid binding"/>
    <property type="evidence" value="ECO:0007669"/>
    <property type="project" value="InterPro"/>
</dbReference>
<evidence type="ECO:0000259" key="2">
    <source>
        <dbReference type="PROSITE" id="PS50174"/>
    </source>
</evidence>
<feature type="compositionally biased region" description="Polar residues" evidence="1">
    <location>
        <begin position="245"/>
        <end position="259"/>
    </location>
</feature>
<keyword evidence="4" id="KW-1185">Reference proteome</keyword>
<feature type="compositionally biased region" description="Acidic residues" evidence="1">
    <location>
        <begin position="267"/>
        <end position="282"/>
    </location>
</feature>
<dbReference type="GO" id="GO:0039536">
    <property type="term" value="P:negative regulation of RIG-I signaling pathway"/>
    <property type="evidence" value="ECO:0007669"/>
    <property type="project" value="InterPro"/>
</dbReference>
<evidence type="ECO:0000256" key="1">
    <source>
        <dbReference type="SAM" id="MobiDB-lite"/>
    </source>
</evidence>